<evidence type="ECO:0000313" key="2">
    <source>
        <dbReference type="Proteomes" id="UP001328107"/>
    </source>
</evidence>
<keyword evidence="2" id="KW-1185">Reference proteome</keyword>
<feature type="non-terminal residue" evidence="1">
    <location>
        <position position="1"/>
    </location>
</feature>
<evidence type="ECO:0000313" key="1">
    <source>
        <dbReference type="EMBL" id="GMR58935.1"/>
    </source>
</evidence>
<proteinExistence type="predicted"/>
<comment type="caution">
    <text evidence="1">The sequence shown here is derived from an EMBL/GenBank/DDBJ whole genome shotgun (WGS) entry which is preliminary data.</text>
</comment>
<dbReference type="Proteomes" id="UP001328107">
    <property type="component" value="Unassembled WGS sequence"/>
</dbReference>
<sequence length="114" mass="12625">FSHISDRLNKPIIFVEASIYSMRKMRCGNGYSYAGGDGIARSTETHHLQQLALLSFGTRMTLTGRDGFFFLARGNGIARGDEARDLNHLALLPYGTLVVLAGGTRGRRDEDSYR</sequence>
<organism evidence="1 2">
    <name type="scientific">Pristionchus mayeri</name>
    <dbReference type="NCBI Taxonomy" id="1317129"/>
    <lineage>
        <taxon>Eukaryota</taxon>
        <taxon>Metazoa</taxon>
        <taxon>Ecdysozoa</taxon>
        <taxon>Nematoda</taxon>
        <taxon>Chromadorea</taxon>
        <taxon>Rhabditida</taxon>
        <taxon>Rhabditina</taxon>
        <taxon>Diplogasteromorpha</taxon>
        <taxon>Diplogasteroidea</taxon>
        <taxon>Neodiplogasteridae</taxon>
        <taxon>Pristionchus</taxon>
    </lineage>
</organism>
<dbReference type="AlphaFoldDB" id="A0AAN5ICC2"/>
<name>A0AAN5ICC2_9BILA</name>
<protein>
    <submittedName>
        <fullName evidence="1">Uncharacterized protein</fullName>
    </submittedName>
</protein>
<accession>A0AAN5ICC2</accession>
<reference evidence="2" key="1">
    <citation type="submission" date="2022-10" db="EMBL/GenBank/DDBJ databases">
        <title>Genome assembly of Pristionchus species.</title>
        <authorList>
            <person name="Yoshida K."/>
            <person name="Sommer R.J."/>
        </authorList>
    </citation>
    <scope>NUCLEOTIDE SEQUENCE [LARGE SCALE GENOMIC DNA]</scope>
    <source>
        <strain evidence="2">RS5460</strain>
    </source>
</reference>
<dbReference type="EMBL" id="BTRK01000006">
    <property type="protein sequence ID" value="GMR58935.1"/>
    <property type="molecule type" value="Genomic_DNA"/>
</dbReference>
<gene>
    <name evidence="1" type="ORF">PMAYCL1PPCAC_29130</name>
</gene>